<dbReference type="EMBL" id="JBHSPP010000016">
    <property type="protein sequence ID" value="MFC5707187.1"/>
    <property type="molecule type" value="Genomic_DNA"/>
</dbReference>
<dbReference type="PANTHER" id="PTHR21028:SF2">
    <property type="entry name" value="CYTH DOMAIN-CONTAINING PROTEIN"/>
    <property type="match status" value="1"/>
</dbReference>
<dbReference type="InterPro" id="IPR008173">
    <property type="entry name" value="Adenylyl_cyclase_CyaB"/>
</dbReference>
<dbReference type="PANTHER" id="PTHR21028">
    <property type="entry name" value="SI:CH211-156B7.4"/>
    <property type="match status" value="1"/>
</dbReference>
<feature type="domain" description="CYTH" evidence="1">
    <location>
        <begin position="8"/>
        <end position="179"/>
    </location>
</feature>
<accession>A0ABW0YDY2</accession>
<evidence type="ECO:0000313" key="3">
    <source>
        <dbReference type="Proteomes" id="UP001596132"/>
    </source>
</evidence>
<dbReference type="Gene3D" id="2.40.320.10">
    <property type="entry name" value="Hypothetical Protein Pfu-838710-001"/>
    <property type="match status" value="1"/>
</dbReference>
<dbReference type="NCBIfam" id="TIGR00318">
    <property type="entry name" value="cyaB"/>
    <property type="match status" value="1"/>
</dbReference>
<protein>
    <submittedName>
        <fullName evidence="2">Class IV adenylate cyclase</fullName>
    </submittedName>
</protein>
<dbReference type="Proteomes" id="UP001596132">
    <property type="component" value="Unassembled WGS sequence"/>
</dbReference>
<dbReference type="SMART" id="SM01118">
    <property type="entry name" value="CYTH"/>
    <property type="match status" value="1"/>
</dbReference>
<keyword evidence="3" id="KW-1185">Reference proteome</keyword>
<dbReference type="CDD" id="cd07890">
    <property type="entry name" value="CYTH-like_AC_IV-like"/>
    <property type="match status" value="1"/>
</dbReference>
<dbReference type="Pfam" id="PF01928">
    <property type="entry name" value="CYTH"/>
    <property type="match status" value="1"/>
</dbReference>
<sequence>MSTHFQGRFEVEFKYRLTDRTAFLATLGRLNPEVMLEDNHERDCYFDTPERTLARLDKSLLIRIMQPSGIRLWIVKGPGPDRCEAVNISDTDKAISMLHSLGYQQVLTIDKRRSIYFLGPFHLTLDHLAGIGDFAELAIMTDDESALPAYRQQLLTLATELDLHHEQRETRSYRTLCEQQGSLK</sequence>
<dbReference type="InterPro" id="IPR033469">
    <property type="entry name" value="CYTH-like_dom_sf"/>
</dbReference>
<evidence type="ECO:0000259" key="1">
    <source>
        <dbReference type="PROSITE" id="PS51707"/>
    </source>
</evidence>
<dbReference type="PROSITE" id="PS51707">
    <property type="entry name" value="CYTH"/>
    <property type="match status" value="1"/>
</dbReference>
<comment type="caution">
    <text evidence="2">The sequence shown here is derived from an EMBL/GenBank/DDBJ whole genome shotgun (WGS) entry which is preliminary data.</text>
</comment>
<proteinExistence type="predicted"/>
<gene>
    <name evidence="2" type="primary">cyaB</name>
    <name evidence="2" type="ORF">ACFPVW_14245</name>
</gene>
<organism evidence="2 3">
    <name type="scientific">Aeromonas eucrenophila</name>
    <dbReference type="NCBI Taxonomy" id="649"/>
    <lineage>
        <taxon>Bacteria</taxon>
        <taxon>Pseudomonadati</taxon>
        <taxon>Pseudomonadota</taxon>
        <taxon>Gammaproteobacteria</taxon>
        <taxon>Aeromonadales</taxon>
        <taxon>Aeromonadaceae</taxon>
        <taxon>Aeromonas</taxon>
    </lineage>
</organism>
<dbReference type="InterPro" id="IPR023577">
    <property type="entry name" value="CYTH_domain"/>
</dbReference>
<dbReference type="RefSeq" id="WP_042638080.1">
    <property type="nucleotide sequence ID" value="NZ_CDDF01000001.1"/>
</dbReference>
<name>A0ABW0YDY2_9GAMM</name>
<evidence type="ECO:0000313" key="2">
    <source>
        <dbReference type="EMBL" id="MFC5707187.1"/>
    </source>
</evidence>
<reference evidence="3" key="1">
    <citation type="journal article" date="2019" name="Int. J. Syst. Evol. Microbiol.">
        <title>The Global Catalogue of Microorganisms (GCM) 10K type strain sequencing project: providing services to taxonomists for standard genome sequencing and annotation.</title>
        <authorList>
            <consortium name="The Broad Institute Genomics Platform"/>
            <consortium name="The Broad Institute Genome Sequencing Center for Infectious Disease"/>
            <person name="Wu L."/>
            <person name="Ma J."/>
        </authorList>
    </citation>
    <scope>NUCLEOTIDE SEQUENCE [LARGE SCALE GENOMIC DNA]</scope>
    <source>
        <strain evidence="3">KCTC 15012</strain>
    </source>
</reference>
<dbReference type="SUPFAM" id="SSF55154">
    <property type="entry name" value="CYTH-like phosphatases"/>
    <property type="match status" value="1"/>
</dbReference>